<accession>A0A3N2CYK4</accession>
<dbReference type="PANTHER" id="PTHR36973">
    <property type="entry name" value="SLL1456 PROTEIN-RELATED"/>
    <property type="match status" value="1"/>
</dbReference>
<evidence type="ECO:0000259" key="1">
    <source>
        <dbReference type="Pfam" id="PF05050"/>
    </source>
</evidence>
<dbReference type="GO" id="GO:0008171">
    <property type="term" value="F:O-methyltransferase activity"/>
    <property type="evidence" value="ECO:0007669"/>
    <property type="project" value="TreeGrafter"/>
</dbReference>
<proteinExistence type="predicted"/>
<reference evidence="2 3" key="1">
    <citation type="submission" date="2018-11" db="EMBL/GenBank/DDBJ databases">
        <title>Sequencing the genomes of 1000 actinobacteria strains.</title>
        <authorList>
            <person name="Klenk H.-P."/>
        </authorList>
    </citation>
    <scope>NUCLEOTIDE SEQUENCE [LARGE SCALE GENOMIC DNA]</scope>
    <source>
        <strain evidence="2 3">DSM 12652</strain>
    </source>
</reference>
<organism evidence="2 3">
    <name type="scientific">Nocardioides aurantiacus</name>
    <dbReference type="NCBI Taxonomy" id="86796"/>
    <lineage>
        <taxon>Bacteria</taxon>
        <taxon>Bacillati</taxon>
        <taxon>Actinomycetota</taxon>
        <taxon>Actinomycetes</taxon>
        <taxon>Propionibacteriales</taxon>
        <taxon>Nocardioidaceae</taxon>
        <taxon>Nocardioides</taxon>
    </lineage>
</organism>
<dbReference type="InterPro" id="IPR029063">
    <property type="entry name" value="SAM-dependent_MTases_sf"/>
</dbReference>
<evidence type="ECO:0000313" key="3">
    <source>
        <dbReference type="Proteomes" id="UP000281738"/>
    </source>
</evidence>
<dbReference type="GO" id="GO:0032259">
    <property type="term" value="P:methylation"/>
    <property type="evidence" value="ECO:0007669"/>
    <property type="project" value="UniProtKB-KW"/>
</dbReference>
<protein>
    <submittedName>
        <fullName evidence="2">FkbM family methyltransferase</fullName>
    </submittedName>
</protein>
<dbReference type="OrthoDB" id="4104638at2"/>
<dbReference type="InterPro" id="IPR006342">
    <property type="entry name" value="FkbM_mtfrase"/>
</dbReference>
<dbReference type="NCBIfam" id="TIGR01444">
    <property type="entry name" value="fkbM_fam"/>
    <property type="match status" value="1"/>
</dbReference>
<comment type="caution">
    <text evidence="2">The sequence shown here is derived from an EMBL/GenBank/DDBJ whole genome shotgun (WGS) entry which is preliminary data.</text>
</comment>
<keyword evidence="2" id="KW-0489">Methyltransferase</keyword>
<dbReference type="SUPFAM" id="SSF53335">
    <property type="entry name" value="S-adenosyl-L-methionine-dependent methyltransferases"/>
    <property type="match status" value="1"/>
</dbReference>
<evidence type="ECO:0000313" key="2">
    <source>
        <dbReference type="EMBL" id="ROR92533.1"/>
    </source>
</evidence>
<sequence>MRGSGVRTRRGWTTVTRDLLRRRGFDIVRFSRMQAIRHLEIDFVLDVGANTGQFASQIRRLGYDGTIVSFEPLSNALRVISQIAARDEKWTIQPYALGDVEQHLDIHVTRNLVSSSILEQGELLSRIDPGSTPVDTERILVRRLDSVYPDLVPRGARTLLKIDTQGYERQVLLGAGEWLETIAAVHLEVSLVELYGGEFLLSEALEFLESRGFRVLTMEPSLPDPVTGQLLQVDLTLDRRS</sequence>
<dbReference type="InterPro" id="IPR053188">
    <property type="entry name" value="FkbM_Methyltransferase"/>
</dbReference>
<name>A0A3N2CYK4_9ACTN</name>
<dbReference type="Proteomes" id="UP000281738">
    <property type="component" value="Unassembled WGS sequence"/>
</dbReference>
<dbReference type="AlphaFoldDB" id="A0A3N2CYK4"/>
<feature type="domain" description="Methyltransferase FkbM" evidence="1">
    <location>
        <begin position="46"/>
        <end position="215"/>
    </location>
</feature>
<dbReference type="EMBL" id="RKHO01000001">
    <property type="protein sequence ID" value="ROR92533.1"/>
    <property type="molecule type" value="Genomic_DNA"/>
</dbReference>
<dbReference type="PANTHER" id="PTHR36973:SF4">
    <property type="entry name" value="NODULATION PROTEIN"/>
    <property type="match status" value="1"/>
</dbReference>
<gene>
    <name evidence="2" type="ORF">EDD33_3424</name>
</gene>
<keyword evidence="2" id="KW-0808">Transferase</keyword>
<dbReference type="Pfam" id="PF05050">
    <property type="entry name" value="Methyltransf_21"/>
    <property type="match status" value="1"/>
</dbReference>
<dbReference type="Gene3D" id="3.40.50.150">
    <property type="entry name" value="Vaccinia Virus protein VP39"/>
    <property type="match status" value="1"/>
</dbReference>
<keyword evidence="3" id="KW-1185">Reference proteome</keyword>